<reference evidence="3 4" key="1">
    <citation type="submission" date="2013-08" db="EMBL/GenBank/DDBJ databases">
        <title>Genome sequencing of Cellulomonas carbonis T26.</title>
        <authorList>
            <person name="Chen F."/>
            <person name="Li Y."/>
            <person name="Wang G."/>
        </authorList>
    </citation>
    <scope>NUCLEOTIDE SEQUENCE [LARGE SCALE GENOMIC DNA]</scope>
    <source>
        <strain evidence="3 4">T26</strain>
    </source>
</reference>
<dbReference type="EMBL" id="AXCY01000047">
    <property type="protein sequence ID" value="KGM10513.1"/>
    <property type="molecule type" value="Genomic_DNA"/>
</dbReference>
<evidence type="ECO:0000256" key="2">
    <source>
        <dbReference type="SAM" id="SignalP"/>
    </source>
</evidence>
<keyword evidence="4" id="KW-1185">Reference proteome</keyword>
<reference evidence="3 4" key="2">
    <citation type="journal article" date="2015" name="Stand. Genomic Sci.">
        <title>Draft genome sequence of Cellulomonas carbonis T26(T) and comparative analysis of six Cellulomonas genomes.</title>
        <authorList>
            <person name="Zhuang W."/>
            <person name="Zhang S."/>
            <person name="Xia X."/>
            <person name="Wang G."/>
        </authorList>
    </citation>
    <scope>NUCLEOTIDE SEQUENCE [LARGE SCALE GENOMIC DNA]</scope>
    <source>
        <strain evidence="3 4">T26</strain>
    </source>
</reference>
<keyword evidence="2" id="KW-0732">Signal</keyword>
<dbReference type="Proteomes" id="UP000029839">
    <property type="component" value="Unassembled WGS sequence"/>
</dbReference>
<evidence type="ECO:0000256" key="1">
    <source>
        <dbReference type="SAM" id="MobiDB-lite"/>
    </source>
</evidence>
<proteinExistence type="predicted"/>
<feature type="signal peptide" evidence="2">
    <location>
        <begin position="1"/>
        <end position="22"/>
    </location>
</feature>
<sequence>MAAAVTAAALGVSLMGCTGAPADGAAADLAPGVAATAAPSDEEAPADGLGAAQETDDTADDTGDDTGDDPAAGNEGATAAEDAGGSEVGELVPDFPVDLLPLPDDAVILVTSAVPVGEATDVQEVSLNLRTGLSVDDVVQLYRDALVSAGFTEAEPAGLPTELAAEATFTRSGGDELVSVGVLEVDGGRTVTIGGRVRAGR</sequence>
<dbReference type="AlphaFoldDB" id="A0A0A0BPV2"/>
<evidence type="ECO:0000313" key="3">
    <source>
        <dbReference type="EMBL" id="KGM10513.1"/>
    </source>
</evidence>
<feature type="region of interest" description="Disordered" evidence="1">
    <location>
        <begin position="33"/>
        <end position="90"/>
    </location>
</feature>
<comment type="caution">
    <text evidence="3">The sequence shown here is derived from an EMBL/GenBank/DDBJ whole genome shotgun (WGS) entry which is preliminary data.</text>
</comment>
<gene>
    <name evidence="3" type="ORF">N868_14605</name>
</gene>
<name>A0A0A0BPV2_9CELL</name>
<feature type="chain" id="PRO_5001959471" evidence="2">
    <location>
        <begin position="23"/>
        <end position="201"/>
    </location>
</feature>
<evidence type="ECO:0000313" key="4">
    <source>
        <dbReference type="Proteomes" id="UP000029839"/>
    </source>
</evidence>
<organism evidence="3 4">
    <name type="scientific">Cellulomonas carbonis T26</name>
    <dbReference type="NCBI Taxonomy" id="947969"/>
    <lineage>
        <taxon>Bacteria</taxon>
        <taxon>Bacillati</taxon>
        <taxon>Actinomycetota</taxon>
        <taxon>Actinomycetes</taxon>
        <taxon>Micrococcales</taxon>
        <taxon>Cellulomonadaceae</taxon>
        <taxon>Cellulomonas</taxon>
    </lineage>
</organism>
<feature type="compositionally biased region" description="Acidic residues" evidence="1">
    <location>
        <begin position="54"/>
        <end position="68"/>
    </location>
</feature>
<protein>
    <submittedName>
        <fullName evidence="3">Uncharacterized protein</fullName>
    </submittedName>
</protein>
<accession>A0A0A0BPV2</accession>